<feature type="compositionally biased region" description="Gly residues" evidence="6">
    <location>
        <begin position="336"/>
        <end position="345"/>
    </location>
</feature>
<evidence type="ECO:0000256" key="5">
    <source>
        <dbReference type="ARBA" id="ARBA00038359"/>
    </source>
</evidence>
<reference evidence="9" key="1">
    <citation type="journal article" date="2023" name="Mol. Phylogenet. Evol.">
        <title>Genome-scale phylogeny and comparative genomics of the fungal order Sordariales.</title>
        <authorList>
            <person name="Hensen N."/>
            <person name="Bonometti L."/>
            <person name="Westerberg I."/>
            <person name="Brannstrom I.O."/>
            <person name="Guillou S."/>
            <person name="Cros-Aarteil S."/>
            <person name="Calhoun S."/>
            <person name="Haridas S."/>
            <person name="Kuo A."/>
            <person name="Mondo S."/>
            <person name="Pangilinan J."/>
            <person name="Riley R."/>
            <person name="LaButti K."/>
            <person name="Andreopoulos B."/>
            <person name="Lipzen A."/>
            <person name="Chen C."/>
            <person name="Yan M."/>
            <person name="Daum C."/>
            <person name="Ng V."/>
            <person name="Clum A."/>
            <person name="Steindorff A."/>
            <person name="Ohm R.A."/>
            <person name="Martin F."/>
            <person name="Silar P."/>
            <person name="Natvig D.O."/>
            <person name="Lalanne C."/>
            <person name="Gautier V."/>
            <person name="Ament-Velasquez S.L."/>
            <person name="Kruys A."/>
            <person name="Hutchinson M.I."/>
            <person name="Powell A.J."/>
            <person name="Barry K."/>
            <person name="Miller A.N."/>
            <person name="Grigoriev I.V."/>
            <person name="Debuchy R."/>
            <person name="Gladieux P."/>
            <person name="Hiltunen Thoren M."/>
            <person name="Johannesson H."/>
        </authorList>
    </citation>
    <scope>NUCLEOTIDE SEQUENCE</scope>
    <source>
        <strain evidence="9">CBS 958.72</strain>
    </source>
</reference>
<dbReference type="Proteomes" id="UP001287356">
    <property type="component" value="Unassembled WGS sequence"/>
</dbReference>
<evidence type="ECO:0000256" key="4">
    <source>
        <dbReference type="ARBA" id="ARBA00023136"/>
    </source>
</evidence>
<dbReference type="GO" id="GO:0016020">
    <property type="term" value="C:membrane"/>
    <property type="evidence" value="ECO:0007669"/>
    <property type="project" value="UniProtKB-SubCell"/>
</dbReference>
<sequence length="423" mass="46021">MAMPFDINSIPAMQPPPGQTSNFVDPETLHPIVLGVAIATMIVMTAAVTIRVYTKAFVMRDMRFEEYFAIVATAGIILWDAIFIHVSFHGFTRHLWDVRYVDVHHLSYMNYLAEISNSLTMFAAKCSILLQLKRLFCTGQSRDAIYWAIHALMFLDAAYYTSAVFTFVFQCNPREKTWNPLMEGTCINVAAATVVAGAVNLFLDLGILLVPFWAICHLQLPLKRKLGISAVFGVGILTCAIAAVGVSLRVPLLTDPDLTWLISKVGIWTMLEYCGTILVGCMPSFPRFFMHLRGRDPLTSGSRSNNNNNNNNNYNHNHDNRSGGGHNNSNNNGTIGSAGGGGYRPGMGLVTPPRNKSAVAVGLALTTSEVSLSDAASCGAECVELEHGVGGVGGREPYGQRGSDDSGFGSRRDSEWSRSTSPV</sequence>
<comment type="similarity">
    <text evidence="5">Belongs to the SAT4 family.</text>
</comment>
<name>A0AAE0KBT5_9PEZI</name>
<keyword evidence="3 7" id="KW-1133">Transmembrane helix</keyword>
<evidence type="ECO:0000256" key="7">
    <source>
        <dbReference type="SAM" id="Phobius"/>
    </source>
</evidence>
<reference evidence="9" key="2">
    <citation type="submission" date="2023-06" db="EMBL/GenBank/DDBJ databases">
        <authorList>
            <consortium name="Lawrence Berkeley National Laboratory"/>
            <person name="Haridas S."/>
            <person name="Hensen N."/>
            <person name="Bonometti L."/>
            <person name="Westerberg I."/>
            <person name="Brannstrom I.O."/>
            <person name="Guillou S."/>
            <person name="Cros-Aarteil S."/>
            <person name="Calhoun S."/>
            <person name="Kuo A."/>
            <person name="Mondo S."/>
            <person name="Pangilinan J."/>
            <person name="Riley R."/>
            <person name="Labutti K."/>
            <person name="Andreopoulos B."/>
            <person name="Lipzen A."/>
            <person name="Chen C."/>
            <person name="Yanf M."/>
            <person name="Daum C."/>
            <person name="Ng V."/>
            <person name="Clum A."/>
            <person name="Steindorff A."/>
            <person name="Ohm R."/>
            <person name="Martin F."/>
            <person name="Silar P."/>
            <person name="Natvig D."/>
            <person name="Lalanne C."/>
            <person name="Gautier V."/>
            <person name="Ament-Velasquez S.L."/>
            <person name="Kruys A."/>
            <person name="Hutchinson M.I."/>
            <person name="Powell A.J."/>
            <person name="Barry K."/>
            <person name="Miller A.N."/>
            <person name="Grigoriev I.V."/>
            <person name="Debuchy R."/>
            <person name="Gladieux P."/>
            <person name="Thoren M.H."/>
            <person name="Johannesson H."/>
        </authorList>
    </citation>
    <scope>NUCLEOTIDE SEQUENCE</scope>
    <source>
        <strain evidence="9">CBS 958.72</strain>
    </source>
</reference>
<feature type="domain" description="Rhodopsin" evidence="8">
    <location>
        <begin position="50"/>
        <end position="287"/>
    </location>
</feature>
<dbReference type="InterPro" id="IPR049326">
    <property type="entry name" value="Rhodopsin_dom_fungi"/>
</dbReference>
<keyword evidence="4 7" id="KW-0472">Membrane</keyword>
<dbReference type="EMBL" id="JAULSN010000004">
    <property type="protein sequence ID" value="KAK3373130.1"/>
    <property type="molecule type" value="Genomic_DNA"/>
</dbReference>
<dbReference type="PANTHER" id="PTHR33048:SF47">
    <property type="entry name" value="INTEGRAL MEMBRANE PROTEIN-RELATED"/>
    <property type="match status" value="1"/>
</dbReference>
<organism evidence="9 10">
    <name type="scientific">Lasiosphaeria ovina</name>
    <dbReference type="NCBI Taxonomy" id="92902"/>
    <lineage>
        <taxon>Eukaryota</taxon>
        <taxon>Fungi</taxon>
        <taxon>Dikarya</taxon>
        <taxon>Ascomycota</taxon>
        <taxon>Pezizomycotina</taxon>
        <taxon>Sordariomycetes</taxon>
        <taxon>Sordariomycetidae</taxon>
        <taxon>Sordariales</taxon>
        <taxon>Lasiosphaeriaceae</taxon>
        <taxon>Lasiosphaeria</taxon>
    </lineage>
</organism>
<feature type="transmembrane region" description="Helical" evidence="7">
    <location>
        <begin position="265"/>
        <end position="285"/>
    </location>
</feature>
<feature type="transmembrane region" description="Helical" evidence="7">
    <location>
        <begin position="66"/>
        <end position="88"/>
    </location>
</feature>
<evidence type="ECO:0000256" key="6">
    <source>
        <dbReference type="SAM" id="MobiDB-lite"/>
    </source>
</evidence>
<dbReference type="Pfam" id="PF20684">
    <property type="entry name" value="Fung_rhodopsin"/>
    <property type="match status" value="1"/>
</dbReference>
<feature type="transmembrane region" description="Helical" evidence="7">
    <location>
        <begin position="226"/>
        <end position="245"/>
    </location>
</feature>
<comment type="caution">
    <text evidence="9">The sequence shown here is derived from an EMBL/GenBank/DDBJ whole genome shotgun (WGS) entry which is preliminary data.</text>
</comment>
<proteinExistence type="inferred from homology"/>
<gene>
    <name evidence="9" type="ORF">B0T24DRAFT_250336</name>
</gene>
<feature type="compositionally biased region" description="Low complexity" evidence="6">
    <location>
        <begin position="305"/>
        <end position="315"/>
    </location>
</feature>
<evidence type="ECO:0000313" key="10">
    <source>
        <dbReference type="Proteomes" id="UP001287356"/>
    </source>
</evidence>
<dbReference type="PANTHER" id="PTHR33048">
    <property type="entry name" value="PTH11-LIKE INTEGRAL MEMBRANE PROTEIN (AFU_ORTHOLOGUE AFUA_5G11245)"/>
    <property type="match status" value="1"/>
</dbReference>
<comment type="subcellular location">
    <subcellularLocation>
        <location evidence="1">Membrane</location>
        <topology evidence="1">Multi-pass membrane protein</topology>
    </subcellularLocation>
</comment>
<evidence type="ECO:0000256" key="2">
    <source>
        <dbReference type="ARBA" id="ARBA00022692"/>
    </source>
</evidence>
<evidence type="ECO:0000259" key="8">
    <source>
        <dbReference type="Pfam" id="PF20684"/>
    </source>
</evidence>
<feature type="region of interest" description="Disordered" evidence="6">
    <location>
        <begin position="387"/>
        <end position="423"/>
    </location>
</feature>
<feature type="transmembrane region" description="Helical" evidence="7">
    <location>
        <begin position="144"/>
        <end position="169"/>
    </location>
</feature>
<feature type="transmembrane region" description="Helical" evidence="7">
    <location>
        <begin position="189"/>
        <end position="214"/>
    </location>
</feature>
<protein>
    <recommendedName>
        <fullName evidence="8">Rhodopsin domain-containing protein</fullName>
    </recommendedName>
</protein>
<keyword evidence="10" id="KW-1185">Reference proteome</keyword>
<dbReference type="InterPro" id="IPR052337">
    <property type="entry name" value="SAT4-like"/>
</dbReference>
<accession>A0AAE0KBT5</accession>
<evidence type="ECO:0000313" key="9">
    <source>
        <dbReference type="EMBL" id="KAK3373130.1"/>
    </source>
</evidence>
<keyword evidence="2 7" id="KW-0812">Transmembrane</keyword>
<evidence type="ECO:0000256" key="3">
    <source>
        <dbReference type="ARBA" id="ARBA00022989"/>
    </source>
</evidence>
<dbReference type="AlphaFoldDB" id="A0AAE0KBT5"/>
<evidence type="ECO:0000256" key="1">
    <source>
        <dbReference type="ARBA" id="ARBA00004141"/>
    </source>
</evidence>
<feature type="region of interest" description="Disordered" evidence="6">
    <location>
        <begin position="299"/>
        <end position="350"/>
    </location>
</feature>
<feature type="transmembrane region" description="Helical" evidence="7">
    <location>
        <begin position="32"/>
        <end position="54"/>
    </location>
</feature>